<evidence type="ECO:0000256" key="3">
    <source>
        <dbReference type="ARBA" id="ARBA00022832"/>
    </source>
</evidence>
<dbReference type="InterPro" id="IPR050136">
    <property type="entry name" value="FA_oxidation_alpha_subunit"/>
</dbReference>
<dbReference type="GO" id="GO:0016509">
    <property type="term" value="F:long-chain (3S)-3-hydroxyacyl-CoA dehydrogenase (NAD+) activity"/>
    <property type="evidence" value="ECO:0007669"/>
    <property type="project" value="TreeGrafter"/>
</dbReference>
<feature type="domain" description="3-hydroxyacyl-CoA dehydrogenase NAD binding" evidence="12">
    <location>
        <begin position="323"/>
        <end position="500"/>
    </location>
</feature>
<dbReference type="Gene3D" id="3.90.226.10">
    <property type="entry name" value="2-enoyl-CoA Hydratase, Chain A, domain 1"/>
    <property type="match status" value="1"/>
</dbReference>
<keyword evidence="3" id="KW-0276">Fatty acid metabolism</keyword>
<comment type="pathway">
    <text evidence="1">Lipid metabolism; fatty acid beta-oxidation.</text>
</comment>
<evidence type="ECO:0000256" key="1">
    <source>
        <dbReference type="ARBA" id="ARBA00005005"/>
    </source>
</evidence>
<dbReference type="UniPathway" id="UPA00659"/>
<comment type="caution">
    <text evidence="13">The sequence shown here is derived from an EMBL/GenBank/DDBJ whole genome shotgun (WGS) entry which is preliminary data.</text>
</comment>
<dbReference type="Gene3D" id="1.10.1040.50">
    <property type="match status" value="1"/>
</dbReference>
<evidence type="ECO:0000256" key="2">
    <source>
        <dbReference type="ARBA" id="ARBA00007005"/>
    </source>
</evidence>
<keyword evidence="6" id="KW-0520">NAD</keyword>
<dbReference type="CDD" id="cd06558">
    <property type="entry name" value="crotonase-like"/>
    <property type="match status" value="1"/>
</dbReference>
<dbReference type="InterPro" id="IPR008927">
    <property type="entry name" value="6-PGluconate_DH-like_C_sf"/>
</dbReference>
<dbReference type="GO" id="GO:0004300">
    <property type="term" value="F:enoyl-CoA hydratase activity"/>
    <property type="evidence" value="ECO:0007669"/>
    <property type="project" value="TreeGrafter"/>
</dbReference>
<keyword evidence="9" id="KW-0511">Multifunctional enzyme</keyword>
<dbReference type="AlphaFoldDB" id="A0A2G4YPY4"/>
<dbReference type="Pfam" id="PF02737">
    <property type="entry name" value="3HCDH_N"/>
    <property type="match status" value="1"/>
</dbReference>
<dbReference type="InterPro" id="IPR006108">
    <property type="entry name" value="3HC_DH_C"/>
</dbReference>
<evidence type="ECO:0000256" key="6">
    <source>
        <dbReference type="ARBA" id="ARBA00023027"/>
    </source>
</evidence>
<sequence>MTNTIKYELDADGIALLTIDVPEKSMNVITAGMMEDLEKLIPQIAQDDAVKGAVITSGKTGSFVAGADLTMLLEMSDMVKTAPREDLFQAAYRMNKLLRDMETCGKPFAAAINGLALGGGLEITLACHYRVIADNPKIKLGLPEIMVGLLPGGGGTQRLPRLMGIQMALPYLLQGKNMTPAQAKMNNVVHDVVPEADLISTARKWILDGGKAEQPWDQKRFKIPGGQGVFDPNIVQTFVGAPAMTKKETKGNYPATLNILSSVYEGHQLPMDTALKVESKYFTDLLLGDVAPNMIRTLFVNKQAAEKGIRRPKDIPPQKTKKLGMLGAGMMGAGIAYVSAMAGIEVILIDMTQEAAEKGKSYSADLLAKGIKRKKVTQEKADGILSLITPTTDYAALEGCDLIIEAVLEDVKVKAEVTAKTEAVVPESCIYGSNTSTLPITQLAKASAREDQFIGIHFFSPVDKMPLVEIIMGEKTGDLALAKALDYVAQIRKTPIVVNDSRGFYTSRCFSTYVMEAINMLAEGVAPALIENCGAYGGMAVGPFTVSDEVSLELSYHVGQATKKGLGDAYVPQAADAVVEKMYLELGRKGKKNRKGFFDYPEDGEKSLWPGLAEHFPPCADQPSPEEVTKRLFYRQALEVIRCYEEGVLLAPEDADIGAIFGWGFAPWTGGPLSMIDTIGVQKFTAECQALAERFGPNFTPPKMLLDKAEKGENFYA</sequence>
<keyword evidence="4" id="KW-0442">Lipid degradation</keyword>
<keyword evidence="14" id="KW-1185">Reference proteome</keyword>
<keyword evidence="7" id="KW-0443">Lipid metabolism</keyword>
<accession>A0A2G4YPY4</accession>
<dbReference type="EMBL" id="PDEM01000024">
    <property type="protein sequence ID" value="PHZ84357.1"/>
    <property type="molecule type" value="Genomic_DNA"/>
</dbReference>
<evidence type="ECO:0000313" key="14">
    <source>
        <dbReference type="Proteomes" id="UP000229730"/>
    </source>
</evidence>
<protein>
    <submittedName>
        <fullName evidence="13">3-hydroxyacyl-CoA dehydrogenase</fullName>
    </submittedName>
</protein>
<evidence type="ECO:0000256" key="7">
    <source>
        <dbReference type="ARBA" id="ARBA00023098"/>
    </source>
</evidence>
<dbReference type="SUPFAM" id="SSF48179">
    <property type="entry name" value="6-phosphogluconate dehydrogenase C-terminal domain-like"/>
    <property type="match status" value="2"/>
</dbReference>
<feature type="domain" description="3-hydroxyacyl-CoA dehydrogenase C-terminal" evidence="11">
    <location>
        <begin position="503"/>
        <end position="600"/>
    </location>
</feature>
<evidence type="ECO:0000256" key="4">
    <source>
        <dbReference type="ARBA" id="ARBA00022963"/>
    </source>
</evidence>
<dbReference type="OrthoDB" id="9771883at2"/>
<dbReference type="PANTHER" id="PTHR43612:SF3">
    <property type="entry name" value="TRIFUNCTIONAL ENZYME SUBUNIT ALPHA, MITOCHONDRIAL"/>
    <property type="match status" value="1"/>
</dbReference>
<proteinExistence type="inferred from homology"/>
<evidence type="ECO:0000256" key="5">
    <source>
        <dbReference type="ARBA" id="ARBA00023002"/>
    </source>
</evidence>
<comment type="similarity">
    <text evidence="2">In the central section; belongs to the 3-hydroxyacyl-CoA dehydrogenase family.</text>
</comment>
<dbReference type="PANTHER" id="PTHR43612">
    <property type="entry name" value="TRIFUNCTIONAL ENZYME SUBUNIT ALPHA"/>
    <property type="match status" value="1"/>
</dbReference>
<dbReference type="Proteomes" id="UP000229730">
    <property type="component" value="Unassembled WGS sequence"/>
</dbReference>
<dbReference type="InterPro" id="IPR036291">
    <property type="entry name" value="NAD(P)-bd_dom_sf"/>
</dbReference>
<dbReference type="InterPro" id="IPR001753">
    <property type="entry name" value="Enoyl-CoA_hydra/iso"/>
</dbReference>
<evidence type="ECO:0000256" key="9">
    <source>
        <dbReference type="ARBA" id="ARBA00023268"/>
    </source>
</evidence>
<dbReference type="Gene3D" id="3.40.50.720">
    <property type="entry name" value="NAD(P)-binding Rossmann-like Domain"/>
    <property type="match status" value="1"/>
</dbReference>
<gene>
    <name evidence="13" type="ORF">CRD36_11105</name>
</gene>
<organism evidence="13 14">
    <name type="scientific">Paremcibacter congregatus</name>
    <dbReference type="NCBI Taxonomy" id="2043170"/>
    <lineage>
        <taxon>Bacteria</taxon>
        <taxon>Pseudomonadati</taxon>
        <taxon>Pseudomonadota</taxon>
        <taxon>Alphaproteobacteria</taxon>
        <taxon>Emcibacterales</taxon>
        <taxon>Emcibacteraceae</taxon>
        <taxon>Paremcibacter</taxon>
    </lineage>
</organism>
<dbReference type="InterPro" id="IPR006176">
    <property type="entry name" value="3-OHacyl-CoA_DH_NAD-bd"/>
</dbReference>
<dbReference type="InParanoid" id="A0A2G4YPY4"/>
<evidence type="ECO:0000256" key="8">
    <source>
        <dbReference type="ARBA" id="ARBA00023239"/>
    </source>
</evidence>
<keyword evidence="5" id="KW-0560">Oxidoreductase</keyword>
<dbReference type="SUPFAM" id="SSF51735">
    <property type="entry name" value="NAD(P)-binding Rossmann-fold domains"/>
    <property type="match status" value="1"/>
</dbReference>
<dbReference type="Pfam" id="PF00378">
    <property type="entry name" value="ECH_1"/>
    <property type="match status" value="1"/>
</dbReference>
<dbReference type="GO" id="GO:0006635">
    <property type="term" value="P:fatty acid beta-oxidation"/>
    <property type="evidence" value="ECO:0007669"/>
    <property type="project" value="UniProtKB-UniPathway"/>
</dbReference>
<keyword evidence="8" id="KW-0456">Lyase</keyword>
<dbReference type="InterPro" id="IPR029045">
    <property type="entry name" value="ClpP/crotonase-like_dom_sf"/>
</dbReference>
<dbReference type="RefSeq" id="WP_099473222.1">
    <property type="nucleotide sequence ID" value="NZ_CP041025.1"/>
</dbReference>
<evidence type="ECO:0000259" key="12">
    <source>
        <dbReference type="Pfam" id="PF02737"/>
    </source>
</evidence>
<reference evidence="13 14" key="1">
    <citation type="submission" date="2017-10" db="EMBL/GenBank/DDBJ databases">
        <title>Frigbacter circumglobatus gen. nov. sp. nov., isolated from sediment cultured in situ.</title>
        <authorList>
            <person name="Zhao Z."/>
        </authorList>
    </citation>
    <scope>NUCLEOTIDE SEQUENCE [LARGE SCALE GENOMIC DNA]</scope>
    <source>
        <strain evidence="13 14">ZYL</strain>
    </source>
</reference>
<comment type="catalytic activity">
    <reaction evidence="10">
        <text>a (3S)-3-hydroxyacyl-CoA + NAD(+) = a 3-oxoacyl-CoA + NADH + H(+)</text>
        <dbReference type="Rhea" id="RHEA:22432"/>
        <dbReference type="ChEBI" id="CHEBI:15378"/>
        <dbReference type="ChEBI" id="CHEBI:57318"/>
        <dbReference type="ChEBI" id="CHEBI:57540"/>
        <dbReference type="ChEBI" id="CHEBI:57945"/>
        <dbReference type="ChEBI" id="CHEBI:90726"/>
        <dbReference type="EC" id="1.1.1.35"/>
    </reaction>
</comment>
<dbReference type="FunCoup" id="A0A2G4YPY4">
    <property type="interactions" value="299"/>
</dbReference>
<evidence type="ECO:0000313" key="13">
    <source>
        <dbReference type="EMBL" id="PHZ84357.1"/>
    </source>
</evidence>
<evidence type="ECO:0000259" key="11">
    <source>
        <dbReference type="Pfam" id="PF00725"/>
    </source>
</evidence>
<evidence type="ECO:0000256" key="10">
    <source>
        <dbReference type="ARBA" id="ARBA00049556"/>
    </source>
</evidence>
<dbReference type="GO" id="GO:0070403">
    <property type="term" value="F:NAD+ binding"/>
    <property type="evidence" value="ECO:0007669"/>
    <property type="project" value="InterPro"/>
</dbReference>
<dbReference type="SUPFAM" id="SSF52096">
    <property type="entry name" value="ClpP/crotonase"/>
    <property type="match status" value="1"/>
</dbReference>
<name>A0A2G4YPY4_9PROT</name>
<dbReference type="Pfam" id="PF00725">
    <property type="entry name" value="3HCDH"/>
    <property type="match status" value="1"/>
</dbReference>
<dbReference type="FunFam" id="3.40.50.720:FF:000009">
    <property type="entry name" value="Fatty oxidation complex, alpha subunit"/>
    <property type="match status" value="1"/>
</dbReference>